<keyword evidence="4 9" id="KW-0456">Lyase</keyword>
<dbReference type="CDD" id="cd06578">
    <property type="entry name" value="HemD"/>
    <property type="match status" value="1"/>
</dbReference>
<dbReference type="EC" id="4.2.1.75" evidence="3 9"/>
<dbReference type="Proteomes" id="UP001523528">
    <property type="component" value="Unassembled WGS sequence"/>
</dbReference>
<evidence type="ECO:0000256" key="5">
    <source>
        <dbReference type="ARBA" id="ARBA00023244"/>
    </source>
</evidence>
<evidence type="ECO:0000256" key="2">
    <source>
        <dbReference type="ARBA" id="ARBA00008133"/>
    </source>
</evidence>
<name>A0ABT1F0S5_9PROT</name>
<evidence type="ECO:0000256" key="6">
    <source>
        <dbReference type="ARBA" id="ARBA00037589"/>
    </source>
</evidence>
<evidence type="ECO:0000256" key="9">
    <source>
        <dbReference type="RuleBase" id="RU366031"/>
    </source>
</evidence>
<reference evidence="11 12" key="1">
    <citation type="submission" date="2022-06" db="EMBL/GenBank/DDBJ databases">
        <title>Acetobacer genomes from food samples.</title>
        <authorList>
            <person name="Sombolestani A."/>
        </authorList>
    </citation>
    <scope>NUCLEOTIDE SEQUENCE [LARGE SCALE GENOMIC DNA]</scope>
    <source>
        <strain evidence="11 12">R-83285</strain>
    </source>
</reference>
<evidence type="ECO:0000256" key="7">
    <source>
        <dbReference type="ARBA" id="ARBA00040167"/>
    </source>
</evidence>
<evidence type="ECO:0000256" key="4">
    <source>
        <dbReference type="ARBA" id="ARBA00023239"/>
    </source>
</evidence>
<accession>A0ABT1F0S5</accession>
<dbReference type="PANTHER" id="PTHR38042">
    <property type="entry name" value="UROPORPHYRINOGEN-III SYNTHASE, CHLOROPLASTIC"/>
    <property type="match status" value="1"/>
</dbReference>
<keyword evidence="12" id="KW-1185">Reference proteome</keyword>
<dbReference type="Gene3D" id="3.40.50.10090">
    <property type="match status" value="2"/>
</dbReference>
<dbReference type="InterPro" id="IPR039793">
    <property type="entry name" value="UROS/Hem4"/>
</dbReference>
<evidence type="ECO:0000256" key="8">
    <source>
        <dbReference type="ARBA" id="ARBA00048617"/>
    </source>
</evidence>
<dbReference type="RefSeq" id="WP_165991306.1">
    <property type="nucleotide sequence ID" value="NZ_JAMYZY010000006.1"/>
</dbReference>
<dbReference type="InterPro" id="IPR036108">
    <property type="entry name" value="4pyrrol_syn_uPrphyn_synt_sf"/>
</dbReference>
<evidence type="ECO:0000256" key="3">
    <source>
        <dbReference type="ARBA" id="ARBA00013109"/>
    </source>
</evidence>
<comment type="pathway">
    <text evidence="1 9">Porphyrin-containing compound metabolism; protoporphyrin-IX biosynthesis; coproporphyrinogen-III from 5-aminolevulinate: step 3/4.</text>
</comment>
<comment type="similarity">
    <text evidence="2 9">Belongs to the uroporphyrinogen-III synthase family.</text>
</comment>
<evidence type="ECO:0000256" key="1">
    <source>
        <dbReference type="ARBA" id="ARBA00004772"/>
    </source>
</evidence>
<comment type="function">
    <text evidence="6 9">Catalyzes cyclization of the linear tetrapyrrole, hydroxymethylbilane, to the macrocyclic uroporphyrinogen III.</text>
</comment>
<comment type="caution">
    <text evidence="11">The sequence shown here is derived from an EMBL/GenBank/DDBJ whole genome shotgun (WGS) entry which is preliminary data.</text>
</comment>
<dbReference type="InterPro" id="IPR003754">
    <property type="entry name" value="4pyrrol_synth_uPrphyn_synth"/>
</dbReference>
<dbReference type="Pfam" id="PF02602">
    <property type="entry name" value="HEM4"/>
    <property type="match status" value="1"/>
</dbReference>
<proteinExistence type="inferred from homology"/>
<dbReference type="EMBL" id="JAMYZZ010000001">
    <property type="protein sequence ID" value="MCP1257384.1"/>
    <property type="molecule type" value="Genomic_DNA"/>
</dbReference>
<protein>
    <recommendedName>
        <fullName evidence="7 9">Uroporphyrinogen-III synthase</fullName>
        <ecNumber evidence="3 9">4.2.1.75</ecNumber>
    </recommendedName>
</protein>
<sequence>MHPPSLPSSSSRGVIITRPEPGLGETASAIARAGWEPVLAPALHVQACAVGHLPRRPAALLLTSGQAVGVAAKNVSLSVPVFAVGDRTAQKARAAGFVTVCSAGGNAQALVRLVVGNGTPEQGTLLLFSGAGQGVDLAASLRNHGFSVVRRVAYRAEGVVEFPASVVQALQMERIAAILFFSARSAQSWLNAVPDGRILAQVMALRAVVMSDVVAQALHQAGWRGPVMVAASPDAPAMLAALEALRT</sequence>
<comment type="catalytic activity">
    <reaction evidence="8 9">
        <text>hydroxymethylbilane = uroporphyrinogen III + H2O</text>
        <dbReference type="Rhea" id="RHEA:18965"/>
        <dbReference type="ChEBI" id="CHEBI:15377"/>
        <dbReference type="ChEBI" id="CHEBI:57308"/>
        <dbReference type="ChEBI" id="CHEBI:57845"/>
        <dbReference type="EC" id="4.2.1.75"/>
    </reaction>
</comment>
<evidence type="ECO:0000313" key="12">
    <source>
        <dbReference type="Proteomes" id="UP001523528"/>
    </source>
</evidence>
<feature type="domain" description="Tetrapyrrole biosynthesis uroporphyrinogen III synthase" evidence="10">
    <location>
        <begin position="25"/>
        <end position="239"/>
    </location>
</feature>
<evidence type="ECO:0000259" key="10">
    <source>
        <dbReference type="Pfam" id="PF02602"/>
    </source>
</evidence>
<dbReference type="SUPFAM" id="SSF69618">
    <property type="entry name" value="HemD-like"/>
    <property type="match status" value="1"/>
</dbReference>
<evidence type="ECO:0000313" key="11">
    <source>
        <dbReference type="EMBL" id="MCP1257384.1"/>
    </source>
</evidence>
<keyword evidence="5 9" id="KW-0627">Porphyrin biosynthesis</keyword>
<organism evidence="11 12">
    <name type="scientific">Acetobacter lambici</name>
    <dbReference type="NCBI Taxonomy" id="1332824"/>
    <lineage>
        <taxon>Bacteria</taxon>
        <taxon>Pseudomonadati</taxon>
        <taxon>Pseudomonadota</taxon>
        <taxon>Alphaproteobacteria</taxon>
        <taxon>Acetobacterales</taxon>
        <taxon>Acetobacteraceae</taxon>
        <taxon>Acetobacter</taxon>
    </lineage>
</organism>
<gene>
    <name evidence="11" type="ORF">NKW50_02100</name>
</gene>
<dbReference type="PANTHER" id="PTHR38042:SF1">
    <property type="entry name" value="UROPORPHYRINOGEN-III SYNTHASE, CHLOROPLASTIC"/>
    <property type="match status" value="1"/>
</dbReference>